<evidence type="ECO:0000313" key="2">
    <source>
        <dbReference type="Proteomes" id="UP000008466"/>
    </source>
</evidence>
<dbReference type="EMBL" id="CP002541">
    <property type="protein sequence ID" value="ADY14206.1"/>
    <property type="molecule type" value="Genomic_DNA"/>
</dbReference>
<dbReference type="KEGG" id="sbu:SpiBuddy_2392"/>
<proteinExistence type="predicted"/>
<keyword evidence="2" id="KW-1185">Reference proteome</keyword>
<organism evidence="1 2">
    <name type="scientific">Sphaerochaeta globosa (strain ATCC BAA-1886 / DSM 22777 / Buddy)</name>
    <name type="common">Spirochaeta sp. (strain Buddy)</name>
    <dbReference type="NCBI Taxonomy" id="158189"/>
    <lineage>
        <taxon>Bacteria</taxon>
        <taxon>Pseudomonadati</taxon>
        <taxon>Spirochaetota</taxon>
        <taxon>Spirochaetia</taxon>
        <taxon>Spirochaetales</taxon>
        <taxon>Sphaerochaetaceae</taxon>
        <taxon>Sphaerochaeta</taxon>
    </lineage>
</organism>
<accession>F0RRF4</accession>
<dbReference type="HOGENOM" id="CLU_2525795_0_0_12"/>
<protein>
    <submittedName>
        <fullName evidence="1">Uncharacterized protein</fullName>
    </submittedName>
</protein>
<dbReference type="AlphaFoldDB" id="F0RRF4"/>
<name>F0RRF4_SPHGB</name>
<evidence type="ECO:0000313" key="1">
    <source>
        <dbReference type="EMBL" id="ADY14206.1"/>
    </source>
</evidence>
<reference evidence="2" key="1">
    <citation type="submission" date="2011-02" db="EMBL/GenBank/DDBJ databases">
        <title>Complete sequence of Spirochaeta sp. Buddy.</title>
        <authorList>
            <person name="Lucas S."/>
            <person name="Copeland A."/>
            <person name="Lapidus A."/>
            <person name="Cheng J.-F."/>
            <person name="Goodwin L."/>
            <person name="Pitluck S."/>
            <person name="Zeytun A."/>
            <person name="Detter J.C."/>
            <person name="Han C."/>
            <person name="Tapia R."/>
            <person name="Land M."/>
            <person name="Hauser L."/>
            <person name="Kyrpides N."/>
            <person name="Ivanova N."/>
            <person name="Mikhailova N."/>
            <person name="Pagani I."/>
            <person name="Ritalahti K.M."/>
            <person name="Loeffler F.E."/>
            <person name="Woyke T."/>
        </authorList>
    </citation>
    <scope>NUCLEOTIDE SEQUENCE [LARGE SCALE GENOMIC DNA]</scope>
    <source>
        <strain evidence="2">ATCC BAA-1886 / DSM 22777 / Buddy</strain>
    </source>
</reference>
<sequence>MLLPKLEEILYDTGKTGDEVYYSLTDDRFPDFTCECDRINQTKFVDMFSFRFDVISKDYPIAVIANTPKTIPSPVYIISLPELE</sequence>
<gene>
    <name evidence="1" type="ordered locus">SpiBuddy_2392</name>
</gene>
<dbReference type="STRING" id="158189.SpiBuddy_2392"/>
<dbReference type="Proteomes" id="UP000008466">
    <property type="component" value="Chromosome"/>
</dbReference>